<dbReference type="InterPro" id="IPR006685">
    <property type="entry name" value="MscS_channel_2nd"/>
</dbReference>
<comment type="function">
    <text evidence="7">Mechanosensitive channel that participates in the regulation of osmotic pressure changes within the cell, opening in response to stretch forces in the membrane lipid bilayer, without the need for other proteins. Contributes to normal resistance to hypoosmotic shock. Forms an ion channel of 1.0 nanosiemens conductance with a slight preference for anions.</text>
</comment>
<feature type="compositionally biased region" description="Basic and acidic residues" evidence="8">
    <location>
        <begin position="169"/>
        <end position="187"/>
    </location>
</feature>
<dbReference type="PANTHER" id="PTHR30221:SF1">
    <property type="entry name" value="SMALL-CONDUCTANCE MECHANOSENSITIVE CHANNEL"/>
    <property type="match status" value="1"/>
</dbReference>
<dbReference type="SUPFAM" id="SSF50182">
    <property type="entry name" value="Sm-like ribonucleoproteins"/>
    <property type="match status" value="1"/>
</dbReference>
<feature type="transmembrane region" description="Helical" evidence="7">
    <location>
        <begin position="353"/>
        <end position="378"/>
    </location>
</feature>
<feature type="domain" description="Mechanosensitive ion channel MscS C-terminal" evidence="10">
    <location>
        <begin position="475"/>
        <end position="557"/>
    </location>
</feature>
<comment type="caution">
    <text evidence="7">Lacks conserved residue(s) required for the propagation of feature annotation.</text>
</comment>
<feature type="transmembrane region" description="Helical" evidence="7">
    <location>
        <begin position="319"/>
        <end position="341"/>
    </location>
</feature>
<evidence type="ECO:0000256" key="8">
    <source>
        <dbReference type="SAM" id="MobiDB-lite"/>
    </source>
</evidence>
<dbReference type="Gene3D" id="3.30.70.100">
    <property type="match status" value="1"/>
</dbReference>
<dbReference type="EMBL" id="DRMS01000292">
    <property type="protein sequence ID" value="HFC92703.1"/>
    <property type="molecule type" value="Genomic_DNA"/>
</dbReference>
<gene>
    <name evidence="11" type="ORF">ENJ51_07810</name>
</gene>
<dbReference type="GO" id="GO:0008381">
    <property type="term" value="F:mechanosensitive monoatomic ion channel activity"/>
    <property type="evidence" value="ECO:0007669"/>
    <property type="project" value="InterPro"/>
</dbReference>
<dbReference type="InterPro" id="IPR011066">
    <property type="entry name" value="MscS_channel_C_sf"/>
</dbReference>
<keyword evidence="4 7" id="KW-0812">Transmembrane</keyword>
<comment type="subunit">
    <text evidence="7">Homoheptamer.</text>
</comment>
<feature type="compositionally biased region" description="Basic and acidic residues" evidence="8">
    <location>
        <begin position="78"/>
        <end position="95"/>
    </location>
</feature>
<keyword evidence="7" id="KW-0406">Ion transport</keyword>
<evidence type="ECO:0000313" key="11">
    <source>
        <dbReference type="EMBL" id="HFC92703.1"/>
    </source>
</evidence>
<name>A0A7V2T367_LEUMU</name>
<keyword evidence="7" id="KW-0813">Transport</keyword>
<dbReference type="SUPFAM" id="SSF82689">
    <property type="entry name" value="Mechanosensitive channel protein MscS (YggB), C-terminal domain"/>
    <property type="match status" value="1"/>
</dbReference>
<dbReference type="InterPro" id="IPR023408">
    <property type="entry name" value="MscS_beta-dom_sf"/>
</dbReference>
<keyword evidence="7" id="KW-0407">Ion channel</keyword>
<reference evidence="11" key="1">
    <citation type="journal article" date="2020" name="mSystems">
        <title>Genome- and Community-Level Interaction Insights into Carbon Utilization and Element Cycling Functions of Hydrothermarchaeota in Hydrothermal Sediment.</title>
        <authorList>
            <person name="Zhou Z."/>
            <person name="Liu Y."/>
            <person name="Xu W."/>
            <person name="Pan J."/>
            <person name="Luo Z.H."/>
            <person name="Li M."/>
        </authorList>
    </citation>
    <scope>NUCLEOTIDE SEQUENCE [LARGE SCALE GENOMIC DNA]</scope>
    <source>
        <strain evidence="11">HyVt-493</strain>
    </source>
</reference>
<keyword evidence="3" id="KW-1003">Cell membrane</keyword>
<comment type="similarity">
    <text evidence="2 7">Belongs to the MscS (TC 1.A.23) family.</text>
</comment>
<sequence length="558" mass="61646">MLKKYFYILQHLPKFIIKTRIVNMNIKPFSLSWLSNSLILFLLTLTLSSNVMADSAQEAMMGQAVSEEQEDQSVESVPAKEKEAASAPKKEEKPKPVSTRDLAIPQDELRLFLKPFSTDELKVEADGWFKALKKKATEVTALELKATRLNKKQNKIQGSLELLEPAPTQKDESTEEKDPNDPHNLSADERLDYVKNLLVSVDSSIDSDDIESKTDAKKVLSELNKKFDKDKEELSEEIGKEIELRASLVDRLNIVLDSINATDGVKEDGTDNDLVVPLRRYISTVTGLHVDTNDAKSTLKGIKKWIFSKKGGKRWLKNIAMFIGILFGFWILSRIFSAIVNKMLHVSGNTSELLHNFVVGVVKKITMLVGILMSLAALEINVSPILAALGAAGFILAFALQGTISNFASGLLILLYRPFDMGDSIEGGGVSGEVESMNLVSTCIKTPDNQHIVVPNNAIWGGAITNSSSASTRRIDMSFTVSHKDNADDVIKLLENIVKKQSLVLATPAYSVGLNELTDAGMSFNVRPWVNKADYGSVKSVITHEVKRLFDNGKIHMP</sequence>
<feature type="region of interest" description="Disordered" evidence="8">
    <location>
        <begin position="156"/>
        <end position="187"/>
    </location>
</feature>
<dbReference type="AlphaFoldDB" id="A0A7V2T367"/>
<dbReference type="Gene3D" id="2.30.30.60">
    <property type="match status" value="1"/>
</dbReference>
<evidence type="ECO:0000256" key="7">
    <source>
        <dbReference type="RuleBase" id="RU369025"/>
    </source>
</evidence>
<dbReference type="InterPro" id="IPR010920">
    <property type="entry name" value="LSM_dom_sf"/>
</dbReference>
<evidence type="ECO:0000256" key="6">
    <source>
        <dbReference type="ARBA" id="ARBA00023136"/>
    </source>
</evidence>
<evidence type="ECO:0000256" key="4">
    <source>
        <dbReference type="ARBA" id="ARBA00022692"/>
    </source>
</evidence>
<comment type="caution">
    <text evidence="11">The sequence shown here is derived from an EMBL/GenBank/DDBJ whole genome shotgun (WGS) entry which is preliminary data.</text>
</comment>
<dbReference type="InterPro" id="IPR011014">
    <property type="entry name" value="MscS_channel_TM-2"/>
</dbReference>
<dbReference type="SUPFAM" id="SSF82861">
    <property type="entry name" value="Mechanosensitive channel protein MscS (YggB), transmembrane region"/>
    <property type="match status" value="1"/>
</dbReference>
<protein>
    <recommendedName>
        <fullName evidence="7">Small-conductance mechanosensitive channel</fullName>
    </recommendedName>
</protein>
<dbReference type="Pfam" id="PF00924">
    <property type="entry name" value="MS_channel_2nd"/>
    <property type="match status" value="1"/>
</dbReference>
<dbReference type="Pfam" id="PF21082">
    <property type="entry name" value="MS_channel_3rd"/>
    <property type="match status" value="1"/>
</dbReference>
<evidence type="ECO:0000256" key="3">
    <source>
        <dbReference type="ARBA" id="ARBA00022475"/>
    </source>
</evidence>
<evidence type="ECO:0000259" key="10">
    <source>
        <dbReference type="Pfam" id="PF21082"/>
    </source>
</evidence>
<dbReference type="Gene3D" id="1.10.287.1260">
    <property type="match status" value="1"/>
</dbReference>
<dbReference type="InterPro" id="IPR049278">
    <property type="entry name" value="MS_channel_C"/>
</dbReference>
<feature type="region of interest" description="Disordered" evidence="8">
    <location>
        <begin position="62"/>
        <end position="100"/>
    </location>
</feature>
<dbReference type="PANTHER" id="PTHR30221">
    <property type="entry name" value="SMALL-CONDUCTANCE MECHANOSENSITIVE CHANNEL"/>
    <property type="match status" value="1"/>
</dbReference>
<accession>A0A7V2T367</accession>
<feature type="domain" description="Mechanosensitive ion channel MscS" evidence="9">
    <location>
        <begin position="403"/>
        <end position="468"/>
    </location>
</feature>
<dbReference type="Proteomes" id="UP000885750">
    <property type="component" value="Unassembled WGS sequence"/>
</dbReference>
<evidence type="ECO:0000256" key="2">
    <source>
        <dbReference type="ARBA" id="ARBA00008017"/>
    </source>
</evidence>
<evidence type="ECO:0000259" key="9">
    <source>
        <dbReference type="Pfam" id="PF00924"/>
    </source>
</evidence>
<dbReference type="GO" id="GO:0005886">
    <property type="term" value="C:plasma membrane"/>
    <property type="evidence" value="ECO:0007669"/>
    <property type="project" value="UniProtKB-SubCell"/>
</dbReference>
<evidence type="ECO:0000256" key="1">
    <source>
        <dbReference type="ARBA" id="ARBA00004651"/>
    </source>
</evidence>
<proteinExistence type="inferred from homology"/>
<keyword evidence="6 7" id="KW-0472">Membrane</keyword>
<keyword evidence="5 7" id="KW-1133">Transmembrane helix</keyword>
<keyword evidence="7" id="KW-0997">Cell inner membrane</keyword>
<dbReference type="InterPro" id="IPR045275">
    <property type="entry name" value="MscS_archaea/bacteria_type"/>
</dbReference>
<comment type="subcellular location">
    <subcellularLocation>
        <location evidence="7">Cell inner membrane</location>
        <topology evidence="7">Multi-pass membrane protein</topology>
    </subcellularLocation>
    <subcellularLocation>
        <location evidence="1">Cell membrane</location>
        <topology evidence="1">Multi-pass membrane protein</topology>
    </subcellularLocation>
</comment>
<feature type="transmembrane region" description="Helical" evidence="7">
    <location>
        <begin position="384"/>
        <end position="416"/>
    </location>
</feature>
<organism evidence="11">
    <name type="scientific">Leucothrix mucor</name>
    <dbReference type="NCBI Taxonomy" id="45248"/>
    <lineage>
        <taxon>Bacteria</taxon>
        <taxon>Pseudomonadati</taxon>
        <taxon>Pseudomonadota</taxon>
        <taxon>Gammaproteobacteria</taxon>
        <taxon>Thiotrichales</taxon>
        <taxon>Thiotrichaceae</taxon>
        <taxon>Leucothrix</taxon>
    </lineage>
</organism>
<evidence type="ECO:0000256" key="5">
    <source>
        <dbReference type="ARBA" id="ARBA00022989"/>
    </source>
</evidence>